<proteinExistence type="predicted"/>
<protein>
    <submittedName>
        <fullName evidence="2">Glucuronosyltransferase</fullName>
    </submittedName>
</protein>
<accession>A0A1I7XXA7</accession>
<evidence type="ECO:0000313" key="2">
    <source>
        <dbReference type="WBParaSite" id="L893_g10408.t1"/>
    </source>
</evidence>
<name>A0A1I7XXA7_9BILA</name>
<dbReference type="WBParaSite" id="L893_g10408.t1">
    <property type="protein sequence ID" value="L893_g10408.t1"/>
    <property type="gene ID" value="L893_g10408"/>
</dbReference>
<organism evidence="1 2">
    <name type="scientific">Steinernema glaseri</name>
    <dbReference type="NCBI Taxonomy" id="37863"/>
    <lineage>
        <taxon>Eukaryota</taxon>
        <taxon>Metazoa</taxon>
        <taxon>Ecdysozoa</taxon>
        <taxon>Nematoda</taxon>
        <taxon>Chromadorea</taxon>
        <taxon>Rhabditida</taxon>
        <taxon>Tylenchina</taxon>
        <taxon>Panagrolaimomorpha</taxon>
        <taxon>Strongyloidoidea</taxon>
        <taxon>Steinernematidae</taxon>
        <taxon>Steinernema</taxon>
    </lineage>
</organism>
<reference evidence="2" key="1">
    <citation type="submission" date="2016-11" db="UniProtKB">
        <authorList>
            <consortium name="WormBaseParasite"/>
        </authorList>
    </citation>
    <scope>IDENTIFICATION</scope>
</reference>
<sequence length="207" mass="22982">MLCDDYAHYMPFIFTNKIGLNQSFTLSAGICLNLLDKSINAYVEFFIDKAHNSSQARELHNRLPVVSVSSTGKHRSPSTLITAVQFCKIETKYLNTDLLAAGYRVSNLGPPRIGDMRFTLVAILVLLPLVLALSDSERQNFVSVLGPVLDDIAQNGLSNETKEQFNIIIERAKDIGISKAFVESHINSKLPKEPFNANILKTIIENS</sequence>
<keyword evidence="1" id="KW-1185">Reference proteome</keyword>
<dbReference type="Proteomes" id="UP000095287">
    <property type="component" value="Unplaced"/>
</dbReference>
<evidence type="ECO:0000313" key="1">
    <source>
        <dbReference type="Proteomes" id="UP000095287"/>
    </source>
</evidence>
<dbReference type="AlphaFoldDB" id="A0A1I7XXA7"/>